<keyword evidence="4" id="KW-1185">Reference proteome</keyword>
<proteinExistence type="predicted"/>
<evidence type="ECO:0000313" key="3">
    <source>
        <dbReference type="EMBL" id="TQM93597.1"/>
    </source>
</evidence>
<evidence type="ECO:0008006" key="5">
    <source>
        <dbReference type="Google" id="ProtNLM"/>
    </source>
</evidence>
<gene>
    <name evidence="3" type="ORF">BD293_2238</name>
</gene>
<evidence type="ECO:0000313" key="4">
    <source>
        <dbReference type="Proteomes" id="UP000320582"/>
    </source>
</evidence>
<organism evidence="3 4">
    <name type="scientific">Roseinatronobacter monicus</name>
    <dbReference type="NCBI Taxonomy" id="393481"/>
    <lineage>
        <taxon>Bacteria</taxon>
        <taxon>Pseudomonadati</taxon>
        <taxon>Pseudomonadota</taxon>
        <taxon>Alphaproteobacteria</taxon>
        <taxon>Rhodobacterales</taxon>
        <taxon>Paracoccaceae</taxon>
        <taxon>Roseinatronobacter</taxon>
    </lineage>
</organism>
<sequence length="192" mass="20801">MKGSSNYQTGRSYVLILLASMFFVAGLSRLGLGVAEVIADESRADAAETHSPSLPQLDDPGDLLTALQSRKAQLDEFEAALESRAQTLRDAEVELQRNMDQLVSAETRLAATLRMTETAAENDLAHLTSVFESMKPPQAAELFSQMDTEFAAGFVSRLRPDFAGEVMSALDPLIAYGISAVLAGRHARTPRQ</sequence>
<keyword evidence="2" id="KW-0472">Membrane</keyword>
<keyword evidence="2" id="KW-0812">Transmembrane</keyword>
<keyword evidence="2" id="KW-1133">Transmembrane helix</keyword>
<dbReference type="AlphaFoldDB" id="A0A543KEZ8"/>
<dbReference type="OrthoDB" id="9791432at2"/>
<accession>A0A543KEZ8</accession>
<name>A0A543KEZ8_9RHOB</name>
<dbReference type="SUPFAM" id="SSF158791">
    <property type="entry name" value="MgtE N-terminal domain-like"/>
    <property type="match status" value="1"/>
</dbReference>
<dbReference type="Proteomes" id="UP000320582">
    <property type="component" value="Unassembled WGS sequence"/>
</dbReference>
<comment type="caution">
    <text evidence="3">The sequence shown here is derived from an EMBL/GenBank/DDBJ whole genome shotgun (WGS) entry which is preliminary data.</text>
</comment>
<reference evidence="3 4" key="1">
    <citation type="submission" date="2019-06" db="EMBL/GenBank/DDBJ databases">
        <title>Genomic Encyclopedia of Archaeal and Bacterial Type Strains, Phase II (KMG-II): from individual species to whole genera.</title>
        <authorList>
            <person name="Goeker M."/>
        </authorList>
    </citation>
    <scope>NUCLEOTIDE SEQUENCE [LARGE SCALE GENOMIC DNA]</scope>
    <source>
        <strain evidence="3 4">DSM 18423</strain>
    </source>
</reference>
<keyword evidence="1" id="KW-0175">Coiled coil</keyword>
<evidence type="ECO:0000256" key="2">
    <source>
        <dbReference type="SAM" id="Phobius"/>
    </source>
</evidence>
<feature type="transmembrane region" description="Helical" evidence="2">
    <location>
        <begin position="12"/>
        <end position="32"/>
    </location>
</feature>
<evidence type="ECO:0000256" key="1">
    <source>
        <dbReference type="SAM" id="Coils"/>
    </source>
</evidence>
<dbReference type="EMBL" id="VFPT01000001">
    <property type="protein sequence ID" value="TQM93597.1"/>
    <property type="molecule type" value="Genomic_DNA"/>
</dbReference>
<feature type="coiled-coil region" evidence="1">
    <location>
        <begin position="74"/>
        <end position="108"/>
    </location>
</feature>
<protein>
    <recommendedName>
        <fullName evidence="5">Flagellar motility protein MotE (MotC chaperone)</fullName>
    </recommendedName>
</protein>
<dbReference type="RefSeq" id="WP_142081623.1">
    <property type="nucleotide sequence ID" value="NZ_VFPT01000001.1"/>
</dbReference>